<feature type="domain" description="Glycosyltransferase subfamily 4-like N-terminal" evidence="2">
    <location>
        <begin position="15"/>
        <end position="189"/>
    </location>
</feature>
<dbReference type="STRING" id="1123382.SAMN02745221_01462"/>
<dbReference type="OrthoDB" id="9795068at2"/>
<reference evidence="4" key="1">
    <citation type="submission" date="2016-11" db="EMBL/GenBank/DDBJ databases">
        <authorList>
            <person name="Varghese N."/>
            <person name="Submissions S."/>
        </authorList>
    </citation>
    <scope>NUCLEOTIDE SEQUENCE [LARGE SCALE GENOMIC DNA]</scope>
    <source>
        <strain evidence="4">DSM 11003</strain>
    </source>
</reference>
<dbReference type="CDD" id="cd03801">
    <property type="entry name" value="GT4_PimA-like"/>
    <property type="match status" value="1"/>
</dbReference>
<dbReference type="InterPro" id="IPR028098">
    <property type="entry name" value="Glyco_trans_4-like_N"/>
</dbReference>
<dbReference type="Gene3D" id="3.40.50.2000">
    <property type="entry name" value="Glycogen Phosphorylase B"/>
    <property type="match status" value="2"/>
</dbReference>
<dbReference type="PANTHER" id="PTHR45947:SF3">
    <property type="entry name" value="SULFOQUINOVOSYL TRANSFERASE SQD2"/>
    <property type="match status" value="1"/>
</dbReference>
<protein>
    <submittedName>
        <fullName evidence="3">Glycosyltransferase involved in cell wall bisynthesis</fullName>
    </submittedName>
</protein>
<dbReference type="EMBL" id="FQWY01000022">
    <property type="protein sequence ID" value="SHH00518.1"/>
    <property type="molecule type" value="Genomic_DNA"/>
</dbReference>
<keyword evidence="4" id="KW-1185">Reference proteome</keyword>
<evidence type="ECO:0000259" key="2">
    <source>
        <dbReference type="Pfam" id="PF13439"/>
    </source>
</evidence>
<dbReference type="PANTHER" id="PTHR45947">
    <property type="entry name" value="SULFOQUINOVOSYL TRANSFERASE SQD2"/>
    <property type="match status" value="1"/>
</dbReference>
<name>A0A1M5PFK7_9FIRM</name>
<feature type="domain" description="Glycosyl transferase family 1" evidence="1">
    <location>
        <begin position="205"/>
        <end position="362"/>
    </location>
</feature>
<dbReference type="Pfam" id="PF00534">
    <property type="entry name" value="Glycos_transf_1"/>
    <property type="match status" value="1"/>
</dbReference>
<dbReference type="AlphaFoldDB" id="A0A1M5PFK7"/>
<dbReference type="GO" id="GO:0016757">
    <property type="term" value="F:glycosyltransferase activity"/>
    <property type="evidence" value="ECO:0007669"/>
    <property type="project" value="InterPro"/>
</dbReference>
<dbReference type="InterPro" id="IPR001296">
    <property type="entry name" value="Glyco_trans_1"/>
</dbReference>
<keyword evidence="3" id="KW-0808">Transferase</keyword>
<dbReference type="Pfam" id="PF13439">
    <property type="entry name" value="Glyco_transf_4"/>
    <property type="match status" value="1"/>
</dbReference>
<dbReference type="SUPFAM" id="SSF53756">
    <property type="entry name" value="UDP-Glycosyltransferase/glycogen phosphorylase"/>
    <property type="match status" value="1"/>
</dbReference>
<evidence type="ECO:0000259" key="1">
    <source>
        <dbReference type="Pfam" id="PF00534"/>
    </source>
</evidence>
<sequence length="393" mass="43875">MKVLMFSWEYPPHMVGGLGQHVFDLSRFLIKQGVEVHVITPSAPDCLPYQNENGVHIYRVGKPALEGEHFKSWIFSFNSEAIRAAVCVNDQIGGFDIVHAHDWLVAYAGRSVSKIFSLPLVTTIHATEHGRNLGLHNRMQLEINEIEKNLALEADQVICCSRYMQNEVSTLFGIKKEAIYVIPNGVDPELFKKLPSTSPYSYVGENEKAVVFLGRLVPEKGVMQLIQAFSQVVKKVPLARLYIGGRGPQREILEKEVARLGLEEKVVFTGFIGLEDRNLIYKRASLAVFPSLYEPFGIVALEAMVTDTPVIVGNVGGLAEIVEDGVTGLKVNALEIDKLADAMVRLLTDELLAEKLKRNAREKVKNVYSWEAIAKSTADVYREVLRVKQKVIC</sequence>
<evidence type="ECO:0000313" key="4">
    <source>
        <dbReference type="Proteomes" id="UP000242329"/>
    </source>
</evidence>
<gene>
    <name evidence="3" type="ORF">SAMN02745221_01462</name>
</gene>
<evidence type="ECO:0000313" key="3">
    <source>
        <dbReference type="EMBL" id="SHH00518.1"/>
    </source>
</evidence>
<accession>A0A1M5PFK7</accession>
<dbReference type="Proteomes" id="UP000242329">
    <property type="component" value="Unassembled WGS sequence"/>
</dbReference>
<dbReference type="RefSeq" id="WP_073092194.1">
    <property type="nucleotide sequence ID" value="NZ_FQWY01000022.1"/>
</dbReference>
<dbReference type="InterPro" id="IPR050194">
    <property type="entry name" value="Glycosyltransferase_grp1"/>
</dbReference>
<proteinExistence type="predicted"/>
<organism evidence="3 4">
    <name type="scientific">Thermosyntropha lipolytica DSM 11003</name>
    <dbReference type="NCBI Taxonomy" id="1123382"/>
    <lineage>
        <taxon>Bacteria</taxon>
        <taxon>Bacillati</taxon>
        <taxon>Bacillota</taxon>
        <taxon>Clostridia</taxon>
        <taxon>Eubacteriales</taxon>
        <taxon>Syntrophomonadaceae</taxon>
        <taxon>Thermosyntropha</taxon>
    </lineage>
</organism>